<reference evidence="2 3" key="1">
    <citation type="submission" date="2024-04" db="EMBL/GenBank/DDBJ databases">
        <authorList>
            <person name="Fracassetti M."/>
        </authorList>
    </citation>
    <scope>NUCLEOTIDE SEQUENCE [LARGE SCALE GENOMIC DNA]</scope>
</reference>
<dbReference type="AlphaFoldDB" id="A0AAV2DDJ9"/>
<proteinExistence type="predicted"/>
<evidence type="ECO:0000256" key="1">
    <source>
        <dbReference type="SAM" id="MobiDB-lite"/>
    </source>
</evidence>
<name>A0AAV2DDJ9_9ROSI</name>
<protein>
    <submittedName>
        <fullName evidence="2">Uncharacterized protein</fullName>
    </submittedName>
</protein>
<organism evidence="2 3">
    <name type="scientific">Linum trigynum</name>
    <dbReference type="NCBI Taxonomy" id="586398"/>
    <lineage>
        <taxon>Eukaryota</taxon>
        <taxon>Viridiplantae</taxon>
        <taxon>Streptophyta</taxon>
        <taxon>Embryophyta</taxon>
        <taxon>Tracheophyta</taxon>
        <taxon>Spermatophyta</taxon>
        <taxon>Magnoliopsida</taxon>
        <taxon>eudicotyledons</taxon>
        <taxon>Gunneridae</taxon>
        <taxon>Pentapetalae</taxon>
        <taxon>rosids</taxon>
        <taxon>fabids</taxon>
        <taxon>Malpighiales</taxon>
        <taxon>Linaceae</taxon>
        <taxon>Linum</taxon>
    </lineage>
</organism>
<keyword evidence="3" id="KW-1185">Reference proteome</keyword>
<gene>
    <name evidence="2" type="ORF">LTRI10_LOCUS13433</name>
</gene>
<feature type="compositionally biased region" description="Low complexity" evidence="1">
    <location>
        <begin position="36"/>
        <end position="45"/>
    </location>
</feature>
<accession>A0AAV2DDJ9</accession>
<sequence>MRDRDPTPSVVDGCPGESLPLHSASSCPLFPPPPRSRSTLSSPITLSHGGPFTSAACMWFLLIRNQASAAKATSMTRSGLLTPSLQMTIRHTCDRELQEQIWIPPW</sequence>
<evidence type="ECO:0000313" key="3">
    <source>
        <dbReference type="Proteomes" id="UP001497516"/>
    </source>
</evidence>
<dbReference type="Proteomes" id="UP001497516">
    <property type="component" value="Chromosome 2"/>
</dbReference>
<evidence type="ECO:0000313" key="2">
    <source>
        <dbReference type="EMBL" id="CAL1371362.1"/>
    </source>
</evidence>
<feature type="region of interest" description="Disordered" evidence="1">
    <location>
        <begin position="25"/>
        <end position="45"/>
    </location>
</feature>
<dbReference type="EMBL" id="OZ034815">
    <property type="protein sequence ID" value="CAL1371362.1"/>
    <property type="molecule type" value="Genomic_DNA"/>
</dbReference>